<feature type="domain" description="MoaB/Mog" evidence="2">
    <location>
        <begin position="8"/>
        <end position="175"/>
    </location>
</feature>
<dbReference type="InterPro" id="IPR050101">
    <property type="entry name" value="CinA"/>
</dbReference>
<dbReference type="InterPro" id="IPR001453">
    <property type="entry name" value="MoaB/Mog_dom"/>
</dbReference>
<name>A0A1I0E5P2_9BACI</name>
<dbReference type="SUPFAM" id="SSF53218">
    <property type="entry name" value="Molybdenum cofactor biosynthesis proteins"/>
    <property type="match status" value="1"/>
</dbReference>
<dbReference type="RefSeq" id="WP_245732769.1">
    <property type="nucleotide sequence ID" value="NZ_FOHJ01000004.1"/>
</dbReference>
<dbReference type="InterPro" id="IPR041424">
    <property type="entry name" value="CinA_KH"/>
</dbReference>
<gene>
    <name evidence="1" type="primary">cinA</name>
    <name evidence="3" type="ORF">SAMN05421676_104284</name>
</gene>
<dbReference type="SMART" id="SM00852">
    <property type="entry name" value="MoCF_biosynth"/>
    <property type="match status" value="1"/>
</dbReference>
<evidence type="ECO:0000256" key="1">
    <source>
        <dbReference type="HAMAP-Rule" id="MF_00226"/>
    </source>
</evidence>
<evidence type="ECO:0000313" key="4">
    <source>
        <dbReference type="Proteomes" id="UP000199095"/>
    </source>
</evidence>
<dbReference type="AlphaFoldDB" id="A0A1I0E5P2"/>
<evidence type="ECO:0000259" key="2">
    <source>
        <dbReference type="SMART" id="SM00852"/>
    </source>
</evidence>
<dbReference type="Pfam" id="PF02464">
    <property type="entry name" value="CinA"/>
    <property type="match status" value="1"/>
</dbReference>
<dbReference type="InterPro" id="IPR036425">
    <property type="entry name" value="MoaB/Mog-like_dom_sf"/>
</dbReference>
<dbReference type="Gene3D" id="3.30.70.2860">
    <property type="match status" value="1"/>
</dbReference>
<dbReference type="Gene3D" id="3.40.980.10">
    <property type="entry name" value="MoaB/Mog-like domain"/>
    <property type="match status" value="1"/>
</dbReference>
<dbReference type="PIRSF" id="PIRSF006728">
    <property type="entry name" value="CinA"/>
    <property type="match status" value="1"/>
</dbReference>
<dbReference type="CDD" id="cd00885">
    <property type="entry name" value="cinA"/>
    <property type="match status" value="1"/>
</dbReference>
<dbReference type="NCBIfam" id="NF001813">
    <property type="entry name" value="PRK00549.1"/>
    <property type="match status" value="1"/>
</dbReference>
<dbReference type="NCBIfam" id="TIGR00200">
    <property type="entry name" value="cinA_nterm"/>
    <property type="match status" value="1"/>
</dbReference>
<dbReference type="EMBL" id="FOHJ01000004">
    <property type="protein sequence ID" value="SET39563.1"/>
    <property type="molecule type" value="Genomic_DNA"/>
</dbReference>
<dbReference type="NCBIfam" id="TIGR00199">
    <property type="entry name" value="PncC_domain"/>
    <property type="match status" value="1"/>
</dbReference>
<keyword evidence="4" id="KW-1185">Reference proteome</keyword>
<dbReference type="InterPro" id="IPR008135">
    <property type="entry name" value="Competence-induced_CinA"/>
</dbReference>
<reference evidence="4" key="1">
    <citation type="submission" date="2016-10" db="EMBL/GenBank/DDBJ databases">
        <authorList>
            <person name="Varghese N."/>
            <person name="Submissions S."/>
        </authorList>
    </citation>
    <scope>NUCLEOTIDE SEQUENCE [LARGE SCALE GENOMIC DNA]</scope>
    <source>
        <strain evidence="4">CGMCC 1.3566</strain>
    </source>
</reference>
<dbReference type="Gene3D" id="3.90.950.20">
    <property type="entry name" value="CinA-like"/>
    <property type="match status" value="1"/>
</dbReference>
<dbReference type="InterPro" id="IPR036653">
    <property type="entry name" value="CinA-like_C"/>
</dbReference>
<sequence>MNKEMNAEIISVGSELLLGQIADTNAQWISQQLAHLGINVYFHHTVGDNYSRLKDVMKLANNRSNLVFVTGGLGPTEDDLTREAGADVLNQQLETNQQVLAKIQTFFELRDIPMTENNQKQALVLKEGEVFPNNEGMAPGMFVEFNQTGWIFLPGVPREMKSIFLESIVPFMREYYPVNEQIVSRVLKFIGIGESILEDRIFDLMEAQTNPTIAPLAGEGEVTLRLTAKAKTNEEALTAISSLQEQLMMRIGDYYYGKDDESLQQKILEILKENSYTLASAESLTGGRFIDQFISVPGASAVIAGSVVSYQTQAKENVLHIPKSLIEEKGTVSEQCAREMAEQVQKQMQSVISISFTGNAGPNASEGKPVGSVYIGLKIGNQDTVVKAFQFSGSRENIRNRTVKKGMELLFNTLKDVLQK</sequence>
<accession>A0A1I0E5P2</accession>
<dbReference type="Pfam" id="PF00994">
    <property type="entry name" value="MoCF_biosynth"/>
    <property type="match status" value="1"/>
</dbReference>
<dbReference type="SUPFAM" id="SSF142433">
    <property type="entry name" value="CinA-like"/>
    <property type="match status" value="1"/>
</dbReference>
<dbReference type="Pfam" id="PF18146">
    <property type="entry name" value="CinA_KH"/>
    <property type="match status" value="1"/>
</dbReference>
<proteinExistence type="inferred from homology"/>
<dbReference type="HAMAP" id="MF_00226_B">
    <property type="entry name" value="CinA_B"/>
    <property type="match status" value="1"/>
</dbReference>
<dbReference type="PANTHER" id="PTHR13939:SF0">
    <property type="entry name" value="NMN AMIDOHYDROLASE-LIKE PROTEIN YFAY"/>
    <property type="match status" value="1"/>
</dbReference>
<dbReference type="InterPro" id="IPR008136">
    <property type="entry name" value="CinA_C"/>
</dbReference>
<dbReference type="STRING" id="237682.SAMN05421676_104284"/>
<organism evidence="3 4">
    <name type="scientific">Salinibacillus kushneri</name>
    <dbReference type="NCBI Taxonomy" id="237682"/>
    <lineage>
        <taxon>Bacteria</taxon>
        <taxon>Bacillati</taxon>
        <taxon>Bacillota</taxon>
        <taxon>Bacilli</taxon>
        <taxon>Bacillales</taxon>
        <taxon>Bacillaceae</taxon>
        <taxon>Salinibacillus</taxon>
    </lineage>
</organism>
<protein>
    <recommendedName>
        <fullName evidence="1">Putative competence-damage inducible protein</fullName>
    </recommendedName>
</protein>
<dbReference type="Proteomes" id="UP000199095">
    <property type="component" value="Unassembled WGS sequence"/>
</dbReference>
<evidence type="ECO:0000313" key="3">
    <source>
        <dbReference type="EMBL" id="SET39563.1"/>
    </source>
</evidence>
<dbReference type="NCBIfam" id="TIGR00177">
    <property type="entry name" value="molyb_syn"/>
    <property type="match status" value="1"/>
</dbReference>
<comment type="similarity">
    <text evidence="1">Belongs to the CinA family.</text>
</comment>
<dbReference type="PANTHER" id="PTHR13939">
    <property type="entry name" value="NICOTINAMIDE-NUCLEOTIDE AMIDOHYDROLASE PNCC"/>
    <property type="match status" value="1"/>
</dbReference>